<evidence type="ECO:0000313" key="6">
    <source>
        <dbReference type="EMBL" id="RXH79585.1"/>
    </source>
</evidence>
<dbReference type="Pfam" id="PF13360">
    <property type="entry name" value="PQQ_2"/>
    <property type="match status" value="2"/>
</dbReference>
<dbReference type="AlphaFoldDB" id="A0A498IC53"/>
<dbReference type="EMBL" id="RDQH01000339">
    <property type="protein sequence ID" value="RXH79585.1"/>
    <property type="molecule type" value="Genomic_DNA"/>
</dbReference>
<sequence>MAYMENLKCHYTMKMLIMLLCLFTVLDTTNAIWLNHGGDIGNRRNSVGEVLINPRTVQNMSLRWSFFAGRDISATPALADGRVYFPSWNGNVYAVDAFTGRLIWQRNLGELTGLNGTGIVSNVNATVSRATPSIAGNLLIVGIYGPAVVIALDRSNGRLVWSTELDPRPRVLITMSGTVHLGAFYVGVSSLQEALPAAQCCNFRGSLAKLSLRTGSVLWRTYMLPDNGGSLGGYSGAAIWGSSPAIDISRRHVYVATGNLYTAPPEVTECQERQNNQTGRPTQPDQCFGPDINFNSILALDLDSGRIVWSRQLGGYDIFYFACLVPNNPDCPPGPNVDADFGEAPMLLTIRPNGTRRALDVVVAVQKSGFAWALNRDNGSIVWFKLAGPGGNEGGGIWGAATDGRRVYTNIANGDRQNFTLAPSTQTTTAGVWVALDADTGNILWTTANPSNDTSQAPVTVANGVVFAGSVASNGPVYGMDASTGKILWTYNTGATIYGGISASYGCIYVGSGYSVGLASFHPSWTAGTKLFAFCVI</sequence>
<dbReference type="InterPro" id="IPR018391">
    <property type="entry name" value="PQQ_b-propeller_rpt"/>
</dbReference>
<keyword evidence="3" id="KW-0560">Oxidoreductase</keyword>
<dbReference type="STRING" id="3750.A0A498IC53"/>
<reference evidence="6 7" key="1">
    <citation type="submission" date="2018-10" db="EMBL/GenBank/DDBJ databases">
        <title>A high-quality apple genome assembly.</title>
        <authorList>
            <person name="Hu J."/>
        </authorList>
    </citation>
    <scope>NUCLEOTIDE SEQUENCE [LARGE SCALE GENOMIC DNA]</scope>
    <source>
        <strain evidence="7">cv. HFTH1</strain>
        <tissue evidence="6">Young leaf</tissue>
    </source>
</reference>
<gene>
    <name evidence="6" type="ORF">DVH24_040732</name>
</gene>
<dbReference type="InterPro" id="IPR011047">
    <property type="entry name" value="Quinoprotein_ADH-like_sf"/>
</dbReference>
<feature type="domain" description="Pyrrolo-quinoline quinone repeat" evidence="5">
    <location>
        <begin position="373"/>
        <end position="497"/>
    </location>
</feature>
<evidence type="ECO:0000256" key="4">
    <source>
        <dbReference type="SAM" id="SignalP"/>
    </source>
</evidence>
<protein>
    <recommendedName>
        <fullName evidence="5">Pyrrolo-quinoline quinone repeat domain-containing protein</fullName>
    </recommendedName>
</protein>
<dbReference type="GO" id="GO:0016491">
    <property type="term" value="F:oxidoreductase activity"/>
    <property type="evidence" value="ECO:0007669"/>
    <property type="project" value="UniProtKB-KW"/>
</dbReference>
<dbReference type="Proteomes" id="UP000290289">
    <property type="component" value="Chromosome 13"/>
</dbReference>
<keyword evidence="4" id="KW-0732">Signal</keyword>
<dbReference type="SUPFAM" id="SSF50998">
    <property type="entry name" value="Quinoprotein alcohol dehydrogenase-like"/>
    <property type="match status" value="1"/>
</dbReference>
<name>A0A498IC53_MALDO</name>
<dbReference type="PANTHER" id="PTHR32303">
    <property type="entry name" value="QUINOPROTEIN ALCOHOL DEHYDROGENASE (CYTOCHROME C)"/>
    <property type="match status" value="1"/>
</dbReference>
<proteinExistence type="inferred from homology"/>
<evidence type="ECO:0000259" key="5">
    <source>
        <dbReference type="Pfam" id="PF13360"/>
    </source>
</evidence>
<evidence type="ECO:0000256" key="1">
    <source>
        <dbReference type="ARBA" id="ARBA00001931"/>
    </source>
</evidence>
<evidence type="ECO:0000256" key="2">
    <source>
        <dbReference type="ARBA" id="ARBA00008156"/>
    </source>
</evidence>
<dbReference type="PANTHER" id="PTHR32303:SF18">
    <property type="entry name" value="POLYVINYLALCOHOL DEHYDROGENASE-LIKE"/>
    <property type="match status" value="1"/>
</dbReference>
<dbReference type="Gene3D" id="2.140.10.10">
    <property type="entry name" value="Quinoprotein alcohol dehydrogenase-like superfamily"/>
    <property type="match status" value="1"/>
</dbReference>
<feature type="signal peptide" evidence="4">
    <location>
        <begin position="1"/>
        <end position="31"/>
    </location>
</feature>
<evidence type="ECO:0000256" key="3">
    <source>
        <dbReference type="ARBA" id="ARBA00023002"/>
    </source>
</evidence>
<dbReference type="InterPro" id="IPR002372">
    <property type="entry name" value="PQQ_rpt_dom"/>
</dbReference>
<evidence type="ECO:0000313" key="7">
    <source>
        <dbReference type="Proteomes" id="UP000290289"/>
    </source>
</evidence>
<comment type="caution">
    <text evidence="6">The sequence shown here is derived from an EMBL/GenBank/DDBJ whole genome shotgun (WGS) entry which is preliminary data.</text>
</comment>
<dbReference type="SMART" id="SM00564">
    <property type="entry name" value="PQQ"/>
    <property type="match status" value="5"/>
</dbReference>
<accession>A0A498IC53</accession>
<comment type="similarity">
    <text evidence="2">Belongs to the bacterial PQQ dehydrogenase family.</text>
</comment>
<comment type="cofactor">
    <cofactor evidence="1">
        <name>pyrroloquinoline quinone</name>
        <dbReference type="ChEBI" id="CHEBI:58442"/>
    </cofactor>
</comment>
<feature type="domain" description="Pyrrolo-quinoline quinone repeat" evidence="5">
    <location>
        <begin position="63"/>
        <end position="310"/>
    </location>
</feature>
<keyword evidence="7" id="KW-1185">Reference proteome</keyword>
<feature type="chain" id="PRO_5019732094" description="Pyrrolo-quinoline quinone repeat domain-containing protein" evidence="4">
    <location>
        <begin position="32"/>
        <end position="537"/>
    </location>
</feature>
<organism evidence="6 7">
    <name type="scientific">Malus domestica</name>
    <name type="common">Apple</name>
    <name type="synonym">Pyrus malus</name>
    <dbReference type="NCBI Taxonomy" id="3750"/>
    <lineage>
        <taxon>Eukaryota</taxon>
        <taxon>Viridiplantae</taxon>
        <taxon>Streptophyta</taxon>
        <taxon>Embryophyta</taxon>
        <taxon>Tracheophyta</taxon>
        <taxon>Spermatophyta</taxon>
        <taxon>Magnoliopsida</taxon>
        <taxon>eudicotyledons</taxon>
        <taxon>Gunneridae</taxon>
        <taxon>Pentapetalae</taxon>
        <taxon>rosids</taxon>
        <taxon>fabids</taxon>
        <taxon>Rosales</taxon>
        <taxon>Rosaceae</taxon>
        <taxon>Amygdaloideae</taxon>
        <taxon>Maleae</taxon>
        <taxon>Malus</taxon>
    </lineage>
</organism>